<protein>
    <submittedName>
        <fullName evidence="1">Putative RNA polymerase C2</fullName>
    </submittedName>
</protein>
<dbReference type="VEuPathDB" id="ToxoDB:TGCOUG_300690A"/>
<feature type="non-terminal residue" evidence="1">
    <location>
        <position position="1"/>
    </location>
</feature>
<reference evidence="1 2" key="1">
    <citation type="journal article" date="2016" name="Nat. Commun.">
        <title>Local admixture of amplified and diversified secreted pathogenesis determinants shapes mosaic Toxoplasma gondii genomes.</title>
        <authorList>
            <person name="Lorenzi H."/>
            <person name="Khan A."/>
            <person name="Behnke M.S."/>
            <person name="Namasivayam S."/>
            <person name="Swapna L.S."/>
            <person name="Hadjithomas M."/>
            <person name="Karamycheva S."/>
            <person name="Pinney D."/>
            <person name="Brunk B.P."/>
            <person name="Ajioka J.W."/>
            <person name="Ajzenberg D."/>
            <person name="Boothroyd J.C."/>
            <person name="Boyle J.P."/>
            <person name="Darde M.L."/>
            <person name="Diaz-Miranda M.A."/>
            <person name="Dubey J.P."/>
            <person name="Fritz H.M."/>
            <person name="Gennari S.M."/>
            <person name="Gregory B.D."/>
            <person name="Kim K."/>
            <person name="Saeij J.P."/>
            <person name="Su C."/>
            <person name="White M.W."/>
            <person name="Zhu X.Q."/>
            <person name="Howe D.K."/>
            <person name="Rosenthal B.M."/>
            <person name="Grigg M.E."/>
            <person name="Parkinson J."/>
            <person name="Liu L."/>
            <person name="Kissinger J.C."/>
            <person name="Roos D.S."/>
            <person name="Sibley L.D."/>
        </authorList>
    </citation>
    <scope>NUCLEOTIDE SEQUENCE [LARGE SCALE GENOMIC DNA]</scope>
    <source>
        <strain evidence="1 2">COUG</strain>
    </source>
</reference>
<dbReference type="EMBL" id="AGQR02008236">
    <property type="protein sequence ID" value="PIL95796.1"/>
    <property type="molecule type" value="Genomic_DNA"/>
</dbReference>
<name>A0A2G8XL45_TOXGO</name>
<gene>
    <name evidence="1" type="ORF">TGCOUG_300690A</name>
</gene>
<dbReference type="AlphaFoldDB" id="A0A2G8XL45"/>
<evidence type="ECO:0000313" key="2">
    <source>
        <dbReference type="Proteomes" id="UP000236343"/>
    </source>
</evidence>
<dbReference type="Proteomes" id="UP000236343">
    <property type="component" value="Unassembled WGS sequence"/>
</dbReference>
<accession>A0A2G8XL45</accession>
<proteinExistence type="predicted"/>
<evidence type="ECO:0000313" key="1">
    <source>
        <dbReference type="EMBL" id="PIL95796.1"/>
    </source>
</evidence>
<comment type="caution">
    <text evidence="1">The sequence shown here is derived from an EMBL/GenBank/DDBJ whole genome shotgun (WGS) entry which is preliminary data.</text>
</comment>
<sequence length="40" mass="4749">KNKFLLLEKRSKFKLNKKIFNLFGKNLNLITITNSLNIQL</sequence>
<organism evidence="1 2">
    <name type="scientific">Toxoplasma gondii COUG</name>
    <dbReference type="NCBI Taxonomy" id="1074873"/>
    <lineage>
        <taxon>Eukaryota</taxon>
        <taxon>Sar</taxon>
        <taxon>Alveolata</taxon>
        <taxon>Apicomplexa</taxon>
        <taxon>Conoidasida</taxon>
        <taxon>Coccidia</taxon>
        <taxon>Eucoccidiorida</taxon>
        <taxon>Eimeriorina</taxon>
        <taxon>Sarcocystidae</taxon>
        <taxon>Toxoplasma</taxon>
    </lineage>
</organism>